<dbReference type="GO" id="GO:0005524">
    <property type="term" value="F:ATP binding"/>
    <property type="evidence" value="ECO:0007669"/>
    <property type="project" value="UniProtKB-UniRule"/>
</dbReference>
<dbReference type="GO" id="GO:0046872">
    <property type="term" value="F:metal ion binding"/>
    <property type="evidence" value="ECO:0007669"/>
    <property type="project" value="InterPro"/>
</dbReference>
<dbReference type="AlphaFoldDB" id="A0A7L5JMD5"/>
<evidence type="ECO:0000259" key="2">
    <source>
        <dbReference type="PROSITE" id="PS50975"/>
    </source>
</evidence>
<dbReference type="Gene3D" id="3.30.1490.20">
    <property type="entry name" value="ATP-grasp fold, A domain"/>
    <property type="match status" value="1"/>
</dbReference>
<keyword evidence="1" id="KW-0547">Nucleotide-binding</keyword>
<accession>A0A7L5JMD5</accession>
<name>A0A7L5JMD5_9BACT</name>
<feature type="domain" description="ATP-grasp" evidence="2">
    <location>
        <begin position="121"/>
        <end position="319"/>
    </location>
</feature>
<dbReference type="PROSITE" id="PS50975">
    <property type="entry name" value="ATP_GRASP"/>
    <property type="match status" value="1"/>
</dbReference>
<protein>
    <submittedName>
        <fullName evidence="3">ATP-grasp domain-containing protein</fullName>
    </submittedName>
</protein>
<proteinExistence type="predicted"/>
<evidence type="ECO:0000256" key="1">
    <source>
        <dbReference type="PROSITE-ProRule" id="PRU00409"/>
    </source>
</evidence>
<reference evidence="3 4" key="1">
    <citation type="submission" date="2020-05" db="EMBL/GenBank/DDBJ databases">
        <title>Complete genome sequencing of Campylobacter and Arcobacter type strains.</title>
        <authorList>
            <person name="Miller W.G."/>
            <person name="Yee E."/>
        </authorList>
    </citation>
    <scope>NUCLEOTIDE SEQUENCE [LARGE SCALE GENOMIC DNA]</scope>
    <source>
        <strain evidence="3 4">LMG 21996</strain>
    </source>
</reference>
<gene>
    <name evidence="3" type="ORF">ACBT_0329</name>
</gene>
<evidence type="ECO:0000313" key="4">
    <source>
        <dbReference type="Proteomes" id="UP000509513"/>
    </source>
</evidence>
<dbReference type="Pfam" id="PF15632">
    <property type="entry name" value="ATPgrasp_Ter"/>
    <property type="match status" value="1"/>
</dbReference>
<dbReference type="InterPro" id="IPR013815">
    <property type="entry name" value="ATP_grasp_subdomain_1"/>
</dbReference>
<dbReference type="Gene3D" id="3.30.470.20">
    <property type="entry name" value="ATP-grasp fold, B domain"/>
    <property type="match status" value="1"/>
</dbReference>
<evidence type="ECO:0000313" key="3">
    <source>
        <dbReference type="EMBL" id="QKJ26297.1"/>
    </source>
</evidence>
<dbReference type="KEGG" id="acib:ACBT_0329"/>
<dbReference type="SUPFAM" id="SSF56059">
    <property type="entry name" value="Glutathione synthetase ATP-binding domain-like"/>
    <property type="match status" value="1"/>
</dbReference>
<keyword evidence="1" id="KW-0067">ATP-binding</keyword>
<dbReference type="EMBL" id="CP054051">
    <property type="protein sequence ID" value="QKJ26297.1"/>
    <property type="molecule type" value="Genomic_DNA"/>
</dbReference>
<dbReference type="Gene3D" id="3.40.50.20">
    <property type="match status" value="1"/>
</dbReference>
<dbReference type="InterPro" id="IPR011761">
    <property type="entry name" value="ATP-grasp"/>
</dbReference>
<dbReference type="Proteomes" id="UP000509513">
    <property type="component" value="Chromosome"/>
</dbReference>
<organism evidence="3 4">
    <name type="scientific">Aliarcobacter cibarius</name>
    <dbReference type="NCBI Taxonomy" id="255507"/>
    <lineage>
        <taxon>Bacteria</taxon>
        <taxon>Pseudomonadati</taxon>
        <taxon>Campylobacterota</taxon>
        <taxon>Epsilonproteobacteria</taxon>
        <taxon>Campylobacterales</taxon>
        <taxon>Arcobacteraceae</taxon>
        <taxon>Aliarcobacter</taxon>
    </lineage>
</organism>
<dbReference type="RefSeq" id="WP_024775851.1">
    <property type="nucleotide sequence ID" value="NZ_CP054051.1"/>
</dbReference>
<sequence length="345" mass="39906">MKKINLLVTTVGGMTSPDILKAFRNTKDYLINIIGVDAFEFAVGRNFVDIFEVSPNSTVDELGFVDFVETLVKKHNIDIILPCGNEDNLAISKYIDKISCKVIVGQYEDLIKAYDKGKVYEELKENIPEHCPKYFIVNNYQDFIESVKKIGYPNKKVVIKPRFGRGGRGVYILSDKFDFENIFKSKPINEYPFEFFNNILKNQNNFDDLIVMEYLQDPYYSIYSICKDGENFFTINHTREWGNASQTFRGKVYYDEKIEELASKIIKKFNLSYTNNMELATTDDGRIVLFDLNPRIGASSGIDKDIGFNFPLETLKLALGDKLEIDKSKFKISKTFVRYFDQVWL</sequence>